<name>A0A6I2NSA0_PARDI</name>
<dbReference type="Pfam" id="PF05147">
    <property type="entry name" value="LANC_like"/>
    <property type="match status" value="1"/>
</dbReference>
<dbReference type="InterPro" id="IPR007822">
    <property type="entry name" value="LANC-like"/>
</dbReference>
<reference evidence="1 2" key="1">
    <citation type="journal article" date="2019" name="Nat. Med.">
        <title>A library of human gut bacterial isolates paired with longitudinal multiomics data enables mechanistic microbiome research.</title>
        <authorList>
            <person name="Poyet M."/>
            <person name="Groussin M."/>
            <person name="Gibbons S.M."/>
            <person name="Avila-Pacheco J."/>
            <person name="Jiang X."/>
            <person name="Kearney S.M."/>
            <person name="Perrotta A.R."/>
            <person name="Berdy B."/>
            <person name="Zhao S."/>
            <person name="Lieberman T.D."/>
            <person name="Swanson P.K."/>
            <person name="Smith M."/>
            <person name="Roesemann S."/>
            <person name="Alexander J.E."/>
            <person name="Rich S.A."/>
            <person name="Livny J."/>
            <person name="Vlamakis H."/>
            <person name="Clish C."/>
            <person name="Bullock K."/>
            <person name="Deik A."/>
            <person name="Scott J."/>
            <person name="Pierce K.A."/>
            <person name="Xavier R.J."/>
            <person name="Alm E.J."/>
        </authorList>
    </citation>
    <scope>NUCLEOTIDE SEQUENCE [LARGE SCALE GENOMIC DNA]</scope>
    <source>
        <strain evidence="1 2">BIOML-A2</strain>
    </source>
</reference>
<dbReference type="Gene3D" id="1.50.10.20">
    <property type="match status" value="1"/>
</dbReference>
<comment type="caution">
    <text evidence="1">The sequence shown here is derived from an EMBL/GenBank/DDBJ whole genome shotgun (WGS) entry which is preliminary data.</text>
</comment>
<evidence type="ECO:0000313" key="1">
    <source>
        <dbReference type="EMBL" id="MRZ55219.1"/>
    </source>
</evidence>
<proteinExistence type="predicted"/>
<gene>
    <name evidence="1" type="ORF">GKD68_10700</name>
</gene>
<protein>
    <recommendedName>
        <fullName evidence="3">Lanthionine synthetase C-like protein</fullName>
    </recommendedName>
</protein>
<evidence type="ECO:0000313" key="2">
    <source>
        <dbReference type="Proteomes" id="UP000432516"/>
    </source>
</evidence>
<sequence>MGYSDINISELDTILYNDSMNKFHNGIYSGKIGISIYFFNMYRIHRSEIYFNYANDILESLINNISANTSARFNDGLSGISLGINYLHKNRFIKGNINEITKELDNVIYKELSSYEIGDIYNSKELLLLLYYLYKRIIDANRNQLYIYNNLIINIVNVLYNSIDCSFFYEPNIFLIDEYNLGLFIYVVSKILSLNIYNTKIFRLINKHEHIITSQIPILNSFKLIKTSCLLELNRYYKSKQWNMHFYLLFKQINIKDILEKEMQEKNIFFHNGLPILYLATKNINMHIKNSISISSKLYENMIKESHAWDLIITDNNYRYMHSGLFNGYPGSRLFLDLISRNII</sequence>
<dbReference type="AlphaFoldDB" id="A0A6I2NSA0"/>
<evidence type="ECO:0008006" key="3">
    <source>
        <dbReference type="Google" id="ProtNLM"/>
    </source>
</evidence>
<dbReference type="EMBL" id="WKNE01000007">
    <property type="protein sequence ID" value="MRZ55219.1"/>
    <property type="molecule type" value="Genomic_DNA"/>
</dbReference>
<dbReference type="Proteomes" id="UP000432516">
    <property type="component" value="Unassembled WGS sequence"/>
</dbReference>
<organism evidence="1 2">
    <name type="scientific">Parabacteroides distasonis</name>
    <dbReference type="NCBI Taxonomy" id="823"/>
    <lineage>
        <taxon>Bacteria</taxon>
        <taxon>Pseudomonadati</taxon>
        <taxon>Bacteroidota</taxon>
        <taxon>Bacteroidia</taxon>
        <taxon>Bacteroidales</taxon>
        <taxon>Tannerellaceae</taxon>
        <taxon>Parabacteroides</taxon>
    </lineage>
</organism>
<accession>A0A6I2NSA0</accession>
<dbReference type="RefSeq" id="WP_122370472.1">
    <property type="nucleotide sequence ID" value="NZ_BAABYH010000001.1"/>
</dbReference>
<dbReference type="GO" id="GO:0031179">
    <property type="term" value="P:peptide modification"/>
    <property type="evidence" value="ECO:0007669"/>
    <property type="project" value="InterPro"/>
</dbReference>
<dbReference type="SUPFAM" id="SSF158745">
    <property type="entry name" value="LanC-like"/>
    <property type="match status" value="1"/>
</dbReference>